<accession>A0A9D4BXM7</accession>
<gene>
    <name evidence="1" type="ORF">DPMN_072627</name>
</gene>
<sequence>MFEGAAIGKKELMVQWRHLKEYVRLEMEAGPPAQIKLLNYNPEEVGTFCYCM</sequence>
<dbReference type="Proteomes" id="UP000828390">
    <property type="component" value="Unassembled WGS sequence"/>
</dbReference>
<reference evidence="1" key="1">
    <citation type="journal article" date="2019" name="bioRxiv">
        <title>The Genome of the Zebra Mussel, Dreissena polymorpha: A Resource for Invasive Species Research.</title>
        <authorList>
            <person name="McCartney M.A."/>
            <person name="Auch B."/>
            <person name="Kono T."/>
            <person name="Mallez S."/>
            <person name="Zhang Y."/>
            <person name="Obille A."/>
            <person name="Becker A."/>
            <person name="Abrahante J.E."/>
            <person name="Garbe J."/>
            <person name="Badalamenti J.P."/>
            <person name="Herman A."/>
            <person name="Mangelson H."/>
            <person name="Liachko I."/>
            <person name="Sullivan S."/>
            <person name="Sone E.D."/>
            <person name="Koren S."/>
            <person name="Silverstein K.A.T."/>
            <person name="Beckman K.B."/>
            <person name="Gohl D.M."/>
        </authorList>
    </citation>
    <scope>NUCLEOTIDE SEQUENCE</scope>
    <source>
        <strain evidence="1">Duluth1</strain>
        <tissue evidence="1">Whole animal</tissue>
    </source>
</reference>
<evidence type="ECO:0000313" key="2">
    <source>
        <dbReference type="Proteomes" id="UP000828390"/>
    </source>
</evidence>
<dbReference type="EMBL" id="JAIWYP010000014">
    <property type="protein sequence ID" value="KAH3712869.1"/>
    <property type="molecule type" value="Genomic_DNA"/>
</dbReference>
<name>A0A9D4BXM7_DREPO</name>
<protein>
    <submittedName>
        <fullName evidence="1">Uncharacterized protein</fullName>
    </submittedName>
</protein>
<evidence type="ECO:0000313" key="1">
    <source>
        <dbReference type="EMBL" id="KAH3712869.1"/>
    </source>
</evidence>
<dbReference type="AlphaFoldDB" id="A0A9D4BXM7"/>
<organism evidence="1 2">
    <name type="scientific">Dreissena polymorpha</name>
    <name type="common">Zebra mussel</name>
    <name type="synonym">Mytilus polymorpha</name>
    <dbReference type="NCBI Taxonomy" id="45954"/>
    <lineage>
        <taxon>Eukaryota</taxon>
        <taxon>Metazoa</taxon>
        <taxon>Spiralia</taxon>
        <taxon>Lophotrochozoa</taxon>
        <taxon>Mollusca</taxon>
        <taxon>Bivalvia</taxon>
        <taxon>Autobranchia</taxon>
        <taxon>Heteroconchia</taxon>
        <taxon>Euheterodonta</taxon>
        <taxon>Imparidentia</taxon>
        <taxon>Neoheterodontei</taxon>
        <taxon>Myida</taxon>
        <taxon>Dreissenoidea</taxon>
        <taxon>Dreissenidae</taxon>
        <taxon>Dreissena</taxon>
    </lineage>
</organism>
<proteinExistence type="predicted"/>
<keyword evidence="2" id="KW-1185">Reference proteome</keyword>
<comment type="caution">
    <text evidence="1">The sequence shown here is derived from an EMBL/GenBank/DDBJ whole genome shotgun (WGS) entry which is preliminary data.</text>
</comment>
<reference evidence="1" key="2">
    <citation type="submission" date="2020-11" db="EMBL/GenBank/DDBJ databases">
        <authorList>
            <person name="McCartney M.A."/>
            <person name="Auch B."/>
            <person name="Kono T."/>
            <person name="Mallez S."/>
            <person name="Becker A."/>
            <person name="Gohl D.M."/>
            <person name="Silverstein K.A.T."/>
            <person name="Koren S."/>
            <person name="Bechman K.B."/>
            <person name="Herman A."/>
            <person name="Abrahante J.E."/>
            <person name="Garbe J."/>
        </authorList>
    </citation>
    <scope>NUCLEOTIDE SEQUENCE</scope>
    <source>
        <strain evidence="1">Duluth1</strain>
        <tissue evidence="1">Whole animal</tissue>
    </source>
</reference>